<dbReference type="PROSITE" id="PS50887">
    <property type="entry name" value="GGDEF"/>
    <property type="match status" value="1"/>
</dbReference>
<evidence type="ECO:0000313" key="7">
    <source>
        <dbReference type="Proteomes" id="UP000005297"/>
    </source>
</evidence>
<dbReference type="InterPro" id="IPR029787">
    <property type="entry name" value="Nucleotide_cyclase"/>
</dbReference>
<dbReference type="OrthoDB" id="5291908at2"/>
<dbReference type="InterPro" id="IPR035919">
    <property type="entry name" value="EAL_sf"/>
</dbReference>
<dbReference type="SUPFAM" id="SSF55785">
    <property type="entry name" value="PYP-like sensor domain (PAS domain)"/>
    <property type="match status" value="2"/>
</dbReference>
<dbReference type="SMART" id="SM00086">
    <property type="entry name" value="PAC"/>
    <property type="match status" value="2"/>
</dbReference>
<gene>
    <name evidence="6" type="ORF">SPV1_04008</name>
</gene>
<dbReference type="InterPro" id="IPR035965">
    <property type="entry name" value="PAS-like_dom_sf"/>
</dbReference>
<dbReference type="Pfam" id="PF13426">
    <property type="entry name" value="PAS_9"/>
    <property type="match status" value="2"/>
</dbReference>
<evidence type="ECO:0000259" key="4">
    <source>
        <dbReference type="PROSITE" id="PS50883"/>
    </source>
</evidence>
<evidence type="ECO:0000259" key="5">
    <source>
        <dbReference type="PROSITE" id="PS50887"/>
    </source>
</evidence>
<dbReference type="CDD" id="cd01949">
    <property type="entry name" value="GGDEF"/>
    <property type="match status" value="1"/>
</dbReference>
<dbReference type="PANTHER" id="PTHR44757">
    <property type="entry name" value="DIGUANYLATE CYCLASE DGCP"/>
    <property type="match status" value="1"/>
</dbReference>
<dbReference type="eggNOG" id="COG5001">
    <property type="taxonomic scope" value="Bacteria"/>
</dbReference>
<dbReference type="NCBIfam" id="TIGR00254">
    <property type="entry name" value="GGDEF"/>
    <property type="match status" value="1"/>
</dbReference>
<dbReference type="Gene3D" id="3.30.70.270">
    <property type="match status" value="1"/>
</dbReference>
<proteinExistence type="predicted"/>
<dbReference type="InterPro" id="IPR000014">
    <property type="entry name" value="PAS"/>
</dbReference>
<dbReference type="InterPro" id="IPR001610">
    <property type="entry name" value="PAC"/>
</dbReference>
<dbReference type="SMART" id="SM00052">
    <property type="entry name" value="EAL"/>
    <property type="match status" value="1"/>
</dbReference>
<reference evidence="6 7" key="1">
    <citation type="submission" date="2006-09" db="EMBL/GenBank/DDBJ databases">
        <authorList>
            <person name="Emerson D."/>
            <person name="Ferriera S."/>
            <person name="Johnson J."/>
            <person name="Kravitz S."/>
            <person name="Halpern A."/>
            <person name="Remington K."/>
            <person name="Beeson K."/>
            <person name="Tran B."/>
            <person name="Rogers Y.-H."/>
            <person name="Friedman R."/>
            <person name="Venter J.C."/>
        </authorList>
    </citation>
    <scope>NUCLEOTIDE SEQUENCE [LARGE SCALE GENOMIC DNA]</scope>
    <source>
        <strain evidence="6 7">PV-1</strain>
    </source>
</reference>
<dbReference type="FunFam" id="3.30.70.270:FF:000001">
    <property type="entry name" value="Diguanylate cyclase domain protein"/>
    <property type="match status" value="1"/>
</dbReference>
<dbReference type="SUPFAM" id="SSF55781">
    <property type="entry name" value="GAF domain-like"/>
    <property type="match status" value="1"/>
</dbReference>
<dbReference type="PROSITE" id="PS50112">
    <property type="entry name" value="PAS"/>
    <property type="match status" value="2"/>
</dbReference>
<feature type="domain" description="PAS" evidence="2">
    <location>
        <begin position="571"/>
        <end position="641"/>
    </location>
</feature>
<dbReference type="InterPro" id="IPR001633">
    <property type="entry name" value="EAL_dom"/>
</dbReference>
<dbReference type="InterPro" id="IPR000700">
    <property type="entry name" value="PAS-assoc_C"/>
</dbReference>
<dbReference type="GO" id="GO:0003824">
    <property type="term" value="F:catalytic activity"/>
    <property type="evidence" value="ECO:0007669"/>
    <property type="project" value="UniProtKB-ARBA"/>
</dbReference>
<dbReference type="Pfam" id="PF00990">
    <property type="entry name" value="GGDEF"/>
    <property type="match status" value="1"/>
</dbReference>
<dbReference type="SUPFAM" id="SSF141868">
    <property type="entry name" value="EAL domain-like"/>
    <property type="match status" value="1"/>
</dbReference>
<dbReference type="Gene3D" id="3.30.450.20">
    <property type="entry name" value="PAS domain"/>
    <property type="match status" value="2"/>
</dbReference>
<keyword evidence="7" id="KW-1185">Reference proteome</keyword>
<feature type="domain" description="PAC" evidence="3">
    <location>
        <begin position="644"/>
        <end position="694"/>
    </location>
</feature>
<comment type="caution">
    <text evidence="6">The sequence shown here is derived from an EMBL/GenBank/DDBJ whole genome shotgun (WGS) entry which is preliminary data.</text>
</comment>
<dbReference type="CDD" id="cd01948">
    <property type="entry name" value="EAL"/>
    <property type="match status" value="1"/>
</dbReference>
<dbReference type="SMART" id="SM00267">
    <property type="entry name" value="GGDEF"/>
    <property type="match status" value="1"/>
</dbReference>
<dbReference type="STRING" id="314344.AL013_04110"/>
<dbReference type="PROSITE" id="PS50113">
    <property type="entry name" value="PAC"/>
    <property type="match status" value="1"/>
</dbReference>
<dbReference type="NCBIfam" id="TIGR00229">
    <property type="entry name" value="sensory_box"/>
    <property type="match status" value="2"/>
</dbReference>
<keyword evidence="1" id="KW-0812">Transmembrane</keyword>
<feature type="domain" description="GGDEF" evidence="5">
    <location>
        <begin position="726"/>
        <end position="858"/>
    </location>
</feature>
<dbReference type="Gene3D" id="3.20.20.450">
    <property type="entry name" value="EAL domain"/>
    <property type="match status" value="1"/>
</dbReference>
<dbReference type="AlphaFoldDB" id="Q0F3I9"/>
<dbReference type="RefSeq" id="WP_009851098.1">
    <property type="nucleotide sequence ID" value="NZ_DS022295.1"/>
</dbReference>
<dbReference type="CDD" id="cd00130">
    <property type="entry name" value="PAS"/>
    <property type="match status" value="2"/>
</dbReference>
<dbReference type="InterPro" id="IPR052155">
    <property type="entry name" value="Biofilm_reg_signaling"/>
</dbReference>
<feature type="domain" description="EAL" evidence="4">
    <location>
        <begin position="866"/>
        <end position="1120"/>
    </location>
</feature>
<evidence type="ECO:0000256" key="1">
    <source>
        <dbReference type="SAM" id="Phobius"/>
    </source>
</evidence>
<organism evidence="6 7">
    <name type="scientific">Mariprofundus ferrooxydans PV-1</name>
    <dbReference type="NCBI Taxonomy" id="314345"/>
    <lineage>
        <taxon>Bacteria</taxon>
        <taxon>Pseudomonadati</taxon>
        <taxon>Pseudomonadota</taxon>
        <taxon>Candidatius Mariprofundia</taxon>
        <taxon>Mariprofundales</taxon>
        <taxon>Mariprofundaceae</taxon>
        <taxon>Mariprofundus</taxon>
    </lineage>
</organism>
<keyword evidence="1" id="KW-1133">Transmembrane helix</keyword>
<dbReference type="PANTHER" id="PTHR44757:SF2">
    <property type="entry name" value="BIOFILM ARCHITECTURE MAINTENANCE PROTEIN MBAA"/>
    <property type="match status" value="1"/>
</dbReference>
<dbReference type="InterPro" id="IPR000160">
    <property type="entry name" value="GGDEF_dom"/>
</dbReference>
<dbReference type="InterPro" id="IPR043128">
    <property type="entry name" value="Rev_trsase/Diguanyl_cyclase"/>
</dbReference>
<dbReference type="Pfam" id="PF00563">
    <property type="entry name" value="EAL"/>
    <property type="match status" value="1"/>
</dbReference>
<protein>
    <submittedName>
        <fullName evidence="6">Diguanylate cyclase/phosphodiesterase (GGDEF &amp; EAL domains) with PAS/PAC sensor(S)</fullName>
    </submittedName>
</protein>
<dbReference type="EMBL" id="AATS01000001">
    <property type="protein sequence ID" value="EAU55952.1"/>
    <property type="molecule type" value="Genomic_DNA"/>
</dbReference>
<feature type="domain" description="PAS" evidence="2">
    <location>
        <begin position="305"/>
        <end position="345"/>
    </location>
</feature>
<sequence>MPNSRSTASTLFRYSWLYILLIGLLINFGSYRHMQNMNEKIIGNAIALHSQVKTDAIRAELQQHLDATQAIMAFIHGELDSRTHLEKKEAVTFFRALLDIHPTELNAVSLIPPPAMGEPLTIRQNDIVVVTPLPQASQLRQIAAGDSTSWQIEQVADHTILRIIIATGVADHRAYVVSDWNLQALFETAISNTPIAGLNINIEMLRNHRQQHLLTHTSRMGSGKQVGLEQYAWHGGFDLSGAHFMINAEPVPELVEQFPDNMAHWTLALGLLTTLLLMLLLFNRSRVDEQLQKELSQRTGELSAERHKLAAVIDHALESILVTDEEGRILLANPASNELFGYDEQTWQELSVLKLLMDHNASPTSLHNWLSEQAGNHSSTGVVREMQGRRRDGSIFPCEVAIHAFTAANKRRCSIVVRDMTELTRRQWVQTTLLKLRTTSQASSPLHTRLKQILEDMLMDPWHASAQAGAIFTARGKQQWLTASFGWSAAEKKQHITVPVNQCLCGNTPGSCAESLCIPIKHNNSPLGLLHLQLQPEGPTPQEFLRFCQQAAEIISEMLLREHIRQALEESENKHRQLVETTPMGIVIYSNNKICYINPAAVTMLGASGAGEILGQAVLSFIVPDDREAASADLHTLQQGGYVQPTEERFQRLDGSTFWGELRGVPVEYESQPAVQLLIQDISSRKEAQEQLRLLSYSDELTGLPNRRLYSDRVEQACSMARRRKRPISLLFLDLDRFKLINDTRGHACGDMVLKTVANRLLQTLRVSDTAARMGGDEFAVLLPETEPDKALRVAGKLIAALNQPILIGNQELIIGASIGLASFPADGEDGETLLKHADSAMYYAKQNRLNIHCFSSVMEAVAQRRMQLEDSLRLAAGSGQLSLHYQSQHSLAEGTITGMESLMRWHHPELGNISPGEFIPLAEETGLIRSITAWAITEASRQALVWEEAGIRPERISINISAAELMQQNLASEILTLIRGSGAKPEWIEIEITETAAMNQPETGIGIMRELVEGGVSIAIDDFGTGYSSLAYLKQLPADHLKIDIAFIRNLPDDAEDAVIVRTIIAMAHALGMTVVAEGVETQAQLDFLRQEGCDGIQGYLLGKPLPADETSTMLANSNLAV</sequence>
<evidence type="ECO:0000259" key="3">
    <source>
        <dbReference type="PROSITE" id="PS50113"/>
    </source>
</evidence>
<dbReference type="SMART" id="SM00091">
    <property type="entry name" value="PAS"/>
    <property type="match status" value="2"/>
</dbReference>
<dbReference type="HOGENOM" id="CLU_000445_70_49_0"/>
<feature type="transmembrane region" description="Helical" evidence="1">
    <location>
        <begin position="12"/>
        <end position="31"/>
    </location>
</feature>
<dbReference type="InParanoid" id="Q0F3I9"/>
<evidence type="ECO:0000313" key="6">
    <source>
        <dbReference type="EMBL" id="EAU55952.1"/>
    </source>
</evidence>
<keyword evidence="1" id="KW-0472">Membrane</keyword>
<dbReference type="SUPFAM" id="SSF55073">
    <property type="entry name" value="Nucleotide cyclase"/>
    <property type="match status" value="1"/>
</dbReference>
<dbReference type="Proteomes" id="UP000005297">
    <property type="component" value="Unassembled WGS sequence"/>
</dbReference>
<name>Q0F3I9_9PROT</name>
<evidence type="ECO:0000259" key="2">
    <source>
        <dbReference type="PROSITE" id="PS50112"/>
    </source>
</evidence>
<dbReference type="PROSITE" id="PS50883">
    <property type="entry name" value="EAL"/>
    <property type="match status" value="1"/>
</dbReference>
<accession>Q0F3I9</accession>